<evidence type="ECO:0000313" key="2">
    <source>
        <dbReference type="Proteomes" id="UP001501153"/>
    </source>
</evidence>
<accession>A0ABP8INS1</accession>
<name>A0ABP8INS1_9BACT</name>
<organism evidence="1 2">
    <name type="scientific">Hymenobacter saemangeumensis</name>
    <dbReference type="NCBI Taxonomy" id="1084522"/>
    <lineage>
        <taxon>Bacteria</taxon>
        <taxon>Pseudomonadati</taxon>
        <taxon>Bacteroidota</taxon>
        <taxon>Cytophagia</taxon>
        <taxon>Cytophagales</taxon>
        <taxon>Hymenobacteraceae</taxon>
        <taxon>Hymenobacter</taxon>
    </lineage>
</organism>
<protein>
    <submittedName>
        <fullName evidence="1">Uncharacterized protein</fullName>
    </submittedName>
</protein>
<comment type="caution">
    <text evidence="1">The sequence shown here is derived from an EMBL/GenBank/DDBJ whole genome shotgun (WGS) entry which is preliminary data.</text>
</comment>
<dbReference type="EMBL" id="BAABGZ010000072">
    <property type="protein sequence ID" value="GAA4364585.1"/>
    <property type="molecule type" value="Genomic_DNA"/>
</dbReference>
<gene>
    <name evidence="1" type="ORF">GCM10023185_34220</name>
</gene>
<dbReference type="Proteomes" id="UP001501153">
    <property type="component" value="Unassembled WGS sequence"/>
</dbReference>
<proteinExistence type="predicted"/>
<evidence type="ECO:0000313" key="1">
    <source>
        <dbReference type="EMBL" id="GAA4364585.1"/>
    </source>
</evidence>
<keyword evidence="2" id="KW-1185">Reference proteome</keyword>
<sequence length="129" mass="13330">MAWTVDGSNVTATSTRREITGNTVEIVGAFTTSRTRSTGVDIKGLPLAVGTYRIIAPTGAANELFAAYVDVDLNSTSSNGYFSTSGTVTVSSVSSSNISGTFSYVAEDRSSGSTAPPKAITNGRFNMAL</sequence>
<reference evidence="2" key="1">
    <citation type="journal article" date="2019" name="Int. J. Syst. Evol. Microbiol.">
        <title>The Global Catalogue of Microorganisms (GCM) 10K type strain sequencing project: providing services to taxonomists for standard genome sequencing and annotation.</title>
        <authorList>
            <consortium name="The Broad Institute Genomics Platform"/>
            <consortium name="The Broad Institute Genome Sequencing Center for Infectious Disease"/>
            <person name="Wu L."/>
            <person name="Ma J."/>
        </authorList>
    </citation>
    <scope>NUCLEOTIDE SEQUENCE [LARGE SCALE GENOMIC DNA]</scope>
    <source>
        <strain evidence="2">JCM 17923</strain>
    </source>
</reference>